<accession>A0AA37MYM6</accession>
<dbReference type="InterPro" id="IPR009057">
    <property type="entry name" value="Homeodomain-like_sf"/>
</dbReference>
<dbReference type="SMART" id="SM00342">
    <property type="entry name" value="HTH_ARAC"/>
    <property type="match status" value="1"/>
</dbReference>
<dbReference type="PROSITE" id="PS01124">
    <property type="entry name" value="HTH_ARAC_FAMILY_2"/>
    <property type="match status" value="1"/>
</dbReference>
<evidence type="ECO:0000256" key="1">
    <source>
        <dbReference type="ARBA" id="ARBA00023015"/>
    </source>
</evidence>
<keyword evidence="2" id="KW-0238">DNA-binding</keyword>
<reference evidence="5" key="1">
    <citation type="journal article" date="2022" name="Int. J. Syst. Evol. Microbiol.">
        <title>Genome-based, phenotypic and chemotaxonomic classification of Faecalibacterium strains: proposal of three novel species Faecalibacterium duncaniae sp. nov., Faecalibacterium hattorii sp. nov. and Faecalibacterium gallinarum sp. nov. .</title>
        <authorList>
            <person name="Sakamoto M."/>
            <person name="Sakurai N."/>
            <person name="Tanno H."/>
            <person name="Iino T."/>
            <person name="Ohkuma M."/>
            <person name="Endo A."/>
        </authorList>
    </citation>
    <scope>NUCLEOTIDE SEQUENCE</scope>
    <source>
        <strain evidence="5">JCM 17207</strain>
    </source>
</reference>
<dbReference type="PANTHER" id="PTHR43280:SF2">
    <property type="entry name" value="HTH-TYPE TRANSCRIPTIONAL REGULATOR EXSA"/>
    <property type="match status" value="1"/>
</dbReference>
<dbReference type="GO" id="GO:0043565">
    <property type="term" value="F:sequence-specific DNA binding"/>
    <property type="evidence" value="ECO:0007669"/>
    <property type="project" value="InterPro"/>
</dbReference>
<dbReference type="Pfam" id="PF12833">
    <property type="entry name" value="HTH_18"/>
    <property type="match status" value="1"/>
</dbReference>
<keyword evidence="3" id="KW-0804">Transcription</keyword>
<dbReference type="InterPro" id="IPR018060">
    <property type="entry name" value="HTH_AraC"/>
</dbReference>
<keyword evidence="1" id="KW-0805">Transcription regulation</keyword>
<gene>
    <name evidence="5" type="ORF">JCM17207_16490</name>
</gene>
<dbReference type="AlphaFoldDB" id="A0AA37MYM6"/>
<proteinExistence type="predicted"/>
<dbReference type="Proteomes" id="UP001055185">
    <property type="component" value="Unassembled WGS sequence"/>
</dbReference>
<evidence type="ECO:0000313" key="6">
    <source>
        <dbReference type="Proteomes" id="UP001055185"/>
    </source>
</evidence>
<dbReference type="PANTHER" id="PTHR43280">
    <property type="entry name" value="ARAC-FAMILY TRANSCRIPTIONAL REGULATOR"/>
    <property type="match status" value="1"/>
</dbReference>
<evidence type="ECO:0000313" key="5">
    <source>
        <dbReference type="EMBL" id="GJN65024.1"/>
    </source>
</evidence>
<comment type="caution">
    <text evidence="5">The sequence shown here is derived from an EMBL/GenBank/DDBJ whole genome shotgun (WGS) entry which is preliminary data.</text>
</comment>
<feature type="domain" description="HTH araC/xylS-type" evidence="4">
    <location>
        <begin position="28"/>
        <end position="126"/>
    </location>
</feature>
<evidence type="ECO:0000259" key="4">
    <source>
        <dbReference type="PROSITE" id="PS01124"/>
    </source>
</evidence>
<dbReference type="SUPFAM" id="SSF46689">
    <property type="entry name" value="Homeodomain-like"/>
    <property type="match status" value="2"/>
</dbReference>
<keyword evidence="6" id="KW-1185">Reference proteome</keyword>
<sequence>MTACLCRYFSGPTILCATELEGASTGADRITEYLHLHYAEKVTLNDLAEFTGYNRTYLSTFLKIHTGTSFHEYLTRIRFQHAVHDLTYTSKTLTEVALDNGFPELKLFNSRFRATFRQSPAEYRTQLAPELTAGPDLARSYCDPCSHEIQQILEHWLIAPEG</sequence>
<name>A0AA37MYM6_9FIRM</name>
<protein>
    <recommendedName>
        <fullName evidence="4">HTH araC/xylS-type domain-containing protein</fullName>
    </recommendedName>
</protein>
<dbReference type="GO" id="GO:0003700">
    <property type="term" value="F:DNA-binding transcription factor activity"/>
    <property type="evidence" value="ECO:0007669"/>
    <property type="project" value="InterPro"/>
</dbReference>
<evidence type="ECO:0000256" key="3">
    <source>
        <dbReference type="ARBA" id="ARBA00023163"/>
    </source>
</evidence>
<dbReference type="Gene3D" id="1.10.10.60">
    <property type="entry name" value="Homeodomain-like"/>
    <property type="match status" value="2"/>
</dbReference>
<organism evidence="5 6">
    <name type="scientific">Faecalibacterium gallinarum</name>
    <dbReference type="NCBI Taxonomy" id="2903556"/>
    <lineage>
        <taxon>Bacteria</taxon>
        <taxon>Bacillati</taxon>
        <taxon>Bacillota</taxon>
        <taxon>Clostridia</taxon>
        <taxon>Eubacteriales</taxon>
        <taxon>Oscillospiraceae</taxon>
        <taxon>Faecalibacterium</taxon>
    </lineage>
</organism>
<evidence type="ECO:0000256" key="2">
    <source>
        <dbReference type="ARBA" id="ARBA00023125"/>
    </source>
</evidence>
<dbReference type="EMBL" id="BQKV01000054">
    <property type="protein sequence ID" value="GJN65024.1"/>
    <property type="molecule type" value="Genomic_DNA"/>
</dbReference>